<accession>A0A1D9QKV4</accession>
<keyword evidence="3" id="KW-0175">Coiled coil</keyword>
<gene>
    <name evidence="6" type="ORF">sscle_15g103470</name>
</gene>
<keyword evidence="1" id="KW-0343">GTPase activation</keyword>
<feature type="compositionally biased region" description="Basic and acidic residues" evidence="4">
    <location>
        <begin position="117"/>
        <end position="130"/>
    </location>
</feature>
<dbReference type="PANTHER" id="PTHR10194">
    <property type="entry name" value="RAS GTPASE-ACTIVATING PROTEINS"/>
    <property type="match status" value="1"/>
</dbReference>
<dbReference type="InterPro" id="IPR011993">
    <property type="entry name" value="PH-like_dom_sf"/>
</dbReference>
<dbReference type="OrthoDB" id="28245at2759"/>
<dbReference type="InterPro" id="IPR023152">
    <property type="entry name" value="RasGAP_CS"/>
</dbReference>
<dbReference type="Pfam" id="PF13716">
    <property type="entry name" value="CRAL_TRIO_2"/>
    <property type="match status" value="1"/>
</dbReference>
<dbReference type="PROSITE" id="PS50018">
    <property type="entry name" value="RAS_GTPASE_ACTIV_2"/>
    <property type="match status" value="1"/>
</dbReference>
<dbReference type="SUPFAM" id="SSF48371">
    <property type="entry name" value="ARM repeat"/>
    <property type="match status" value="2"/>
</dbReference>
<dbReference type="PANTHER" id="PTHR10194:SF142">
    <property type="entry name" value="NEUROFIBROMIN"/>
    <property type="match status" value="1"/>
</dbReference>
<reference evidence="7" key="1">
    <citation type="journal article" date="2017" name="Genome Biol. Evol.">
        <title>The complete genome sequence of the phytopathogenic fungus Sclerotinia sclerotiorum reveals insights into the genome architecture of broad host range pathogens.</title>
        <authorList>
            <person name="Derbyshire M."/>
            <person name="Denton-Giles M."/>
            <person name="Hegedus D."/>
            <person name="Seifbarghy S."/>
            <person name="Rollins J."/>
            <person name="van Kan J."/>
            <person name="Seidl M.F."/>
            <person name="Faino L."/>
            <person name="Mbengue M."/>
            <person name="Navaud O."/>
            <person name="Raffaele S."/>
            <person name="Hammond-Kosack K."/>
            <person name="Heard S."/>
            <person name="Oliver R."/>
        </authorList>
    </citation>
    <scope>NUCLEOTIDE SEQUENCE [LARGE SCALE GENOMIC DNA]</scope>
    <source>
        <strain evidence="7">ATCC 18683 / 1980 / Ss-1</strain>
    </source>
</reference>
<dbReference type="InterPro" id="IPR008936">
    <property type="entry name" value="Rho_GTPase_activation_prot"/>
</dbReference>
<dbReference type="InterPro" id="IPR054071">
    <property type="entry name" value="PH_NF1"/>
</dbReference>
<dbReference type="Gene3D" id="2.30.29.30">
    <property type="entry name" value="Pleckstrin-homology domain (PH domain)/Phosphotyrosine-binding domain (PTB)"/>
    <property type="match status" value="1"/>
</dbReference>
<evidence type="ECO:0000256" key="3">
    <source>
        <dbReference type="SAM" id="Coils"/>
    </source>
</evidence>
<dbReference type="EMBL" id="CP017828">
    <property type="protein sequence ID" value="APA15577.1"/>
    <property type="molecule type" value="Genomic_DNA"/>
</dbReference>
<name>A0A1D9QKV4_SCLS1</name>
<dbReference type="Proteomes" id="UP000177798">
    <property type="component" value="Chromosome 15"/>
</dbReference>
<keyword evidence="2" id="KW-0597">Phosphoprotein</keyword>
<evidence type="ECO:0000256" key="1">
    <source>
        <dbReference type="ARBA" id="ARBA00022468"/>
    </source>
</evidence>
<dbReference type="Pfam" id="PF00616">
    <property type="entry name" value="RasGAP"/>
    <property type="match status" value="2"/>
</dbReference>
<dbReference type="InterPro" id="IPR001936">
    <property type="entry name" value="RasGAP_dom"/>
</dbReference>
<feature type="domain" description="Ras-GAP" evidence="5">
    <location>
        <begin position="1224"/>
        <end position="1417"/>
    </location>
</feature>
<organism evidence="6 7">
    <name type="scientific">Sclerotinia sclerotiorum (strain ATCC 18683 / 1980 / Ss-1)</name>
    <name type="common">White mold</name>
    <name type="synonym">Whetzelinia sclerotiorum</name>
    <dbReference type="NCBI Taxonomy" id="665079"/>
    <lineage>
        <taxon>Eukaryota</taxon>
        <taxon>Fungi</taxon>
        <taxon>Dikarya</taxon>
        <taxon>Ascomycota</taxon>
        <taxon>Pezizomycotina</taxon>
        <taxon>Leotiomycetes</taxon>
        <taxon>Helotiales</taxon>
        <taxon>Sclerotiniaceae</taxon>
        <taxon>Sclerotinia</taxon>
    </lineage>
</organism>
<dbReference type="VEuPathDB" id="FungiDB:sscle_15g103470"/>
<dbReference type="PROSITE" id="PS00509">
    <property type="entry name" value="RAS_GTPASE_ACTIV_1"/>
    <property type="match status" value="1"/>
</dbReference>
<evidence type="ECO:0000256" key="2">
    <source>
        <dbReference type="ARBA" id="ARBA00022553"/>
    </source>
</evidence>
<evidence type="ECO:0000259" key="5">
    <source>
        <dbReference type="PROSITE" id="PS50018"/>
    </source>
</evidence>
<dbReference type="InterPro" id="IPR036865">
    <property type="entry name" value="CRAL-TRIO_dom_sf"/>
</dbReference>
<dbReference type="InterPro" id="IPR001251">
    <property type="entry name" value="CRAL-TRIO_dom"/>
</dbReference>
<dbReference type="InterPro" id="IPR016024">
    <property type="entry name" value="ARM-type_fold"/>
</dbReference>
<sequence>MSDNSNLVITLVERLITKLPHRTGADAHHLLRDEIALLSRTTLVNISKPSIAVVAEALVQLLEELARPYKTISAHPLHVLHSEFYVLELLAECCTTHWESINASQNASYREDLLSQGYRSDDSTKPEGRRASRNRLLARDKPPEALDDDLAKRLLDVIKLFSNPIPEGYVLPASNILDDVLGAPPAQNSSGVDSLNGTNNQQNGIEATILIQEHSESTEACIRKVVEFVSFSNWPRTLEYLRGSLRGLLAAQSSNGNQAQNGSIVDDEALVTVRLIPSFWVDSRKLGVVIQELCGSFLHLRKAFQTIVAVVVPQLITRWLERNPEEFIELHTMHKRLDGGAETLFDMTNSMIDAGRRKTLLFPFQTSLLFLLPDVFEVASNMRDIKSSSISKKVSFLEMLRKTLRNRNEAAIYCLTSVLRVARHFPLDSDSALLSYALDVQEEVREAVFRRYTVGAENTTIDSGLMTAAFVSLAHLNFKTCVDNLAPFCLAPNTSPDFKLAAIRACTHFAKQSNVNDYKPLFAKMSEFIRTYMKKGTTLRFRDSYPIEHLTMNRQTKFALSGEVVYSMLIFLHAYPMAMFVGLDMGSPTADTIFEDIYAAFLAFLTSEDEKIRILTSEVCRDSLSAATMYAWRKHDFQFTNIAKFNFWESTSVILSSVSSKIINQTIDEHNALAFVHSYLQGRLDLLKKIKDLTELEEDVSERLAAYSMMETSFLVTLCSPDIAVCQLVASSISLFAEEIRLVESAPDFNKLSLASARNMEVYQELSSKDFRFTGIVAFQKRARGLLRQMQHPTAGIINAWETIFDRWVRLSKQLIARSEVLDEKSLGEWRNCSGFLASLGGICIAGRSLLSTPDDQALASLRWIDKVTAESYDETLLNRYMRQSVQLLASNSFRIREGTRDALSSDLAKPLHMPLFEALQTELDVLFDSPRSNAIPVESRIVFAEQAASLLKSIVEKLGSPAELGTGMPVDIGALALNFAKFLNGSAEGASALRVKIKICQLCETLTQKKELLNLRHDVRIRNQLLEVIFGWIARPGTPNADTGIHLVGNRLDELVRLQKDLDRASLKALAELTYRLPLQPAEGQSDADTSDLKSQMFHTYFNRFLSLLNHESAEIGRNEVRLTSAVSDDSMSSPELAISALSNLLSANIDVGLKHSLGIGYHEDLEVRTAFVKVLCNILIQGTEFNNLSDAAVNQKYDELLELLVNDMTLTIALCDACPSTEVDEMTISLLNIFDSRGMGFSLLEALIEHEVEETENEAELLRRNCVATKLLSVYAKWKGAAYLKATLQKVLERLVLTSKDLDLELDPARTTSPEELQKNALQLRVVTKVFIDDICNSASRIPVSFRKICNIISSCVMRRFPDAKFTAVGAFIFLRFFCPAIVAPDAEGLIASPPSKEMRRGLLLIAKVVQNLANNVLFGAKEPYMYPLNDFLTQNIYRVTTFLREISAPPNVRETLAESESFDFGSCVALHRFLYDHWDHVRQKLVLRERQLSVRSPIDGAKSHTPVLDALRTLISNLGPPPMDVSWNRPAISQNTPPSYSRFQHFMLRNAGRSSEAVVSNRAVYDGGESKDGLSMICIILRNIDTEGTDYDLLLYVYLKIASRMWHKPFGILIDATCYNGQNEPQDALFRRLDLLTPTELSKQLSRVYVYNMNSAFRKCFRRILRLSAKSENSAFHPKNVDYHLIGSLQDLQSHFHLTQLHLPKETISVVTDTRYVFQPIIRLSKTKGKVEVIIKIGNQFVQVTTTKKQEVVPGLRLHATVNDIFRLAEVDEAPTSIQTEDDSAFGLRTDNGKIVMYFTSPRKSDILQAIRSAKTKHGKELRTLKSIERLVRPQDVPGTLLNIALTNMASPNAVLRLASYNLLCALCRAFKFAADSKFMSTKELCVPLNPSQFIVEISAQLARSEPQLTGDFLNEFFVGWESFPYSQRPLSLAYMAPWLPSLRTHLIPNEADGDKGRDKVAVIFRKLIEVAISDVVLSITLEQSIWPAICKDEVYMDIFLEEILKPALNFGIDDERTEILGSILASLDTITIRGKLISRLRKALNRTSLRPTRHLHENTVWGEICVLLRLTLSVSFDSGVQSQLYLPEVFHLVTMLANTGSSDLRLIVHRLLVNTIHAMCTTFVLEESKLARLKVMLSSISEPRQESPFSILSRDGASLPSSQDSGPSALLATESLAGLLSDISIVAAPTVDLSNAWRARWMSLVASTAFQSNPAIQPRAFTVMGCLAREDVDDDLLYQVLVALRSSIGRYMEDSDSEMMVAIVTALTKMMDKLPSASRYGTQLFWLALSLVRLVPIGLFNCAAMFLDAVLLNIGASGELSNGRMISTLLQGRAPLDEAAIQLDEIYGIHFTAENFHFAVSACMVKGMTDSLTRSTAMRVISTFLDTTITNAPDGISFPRDISCIPYLGLLLARALNPEDAGHSLWLATATQGENTPYSESDMDSIAQIAGLNERELLLTCAIGLVDFHYLDDIIQNRALQWLNKLAISSSNVMLRLSGPITNILDDVLISCQNSTTLESAHQLLRTITSNPQFSAAMENTDALDRVLSSIGFGGLWKNSTYQGHHEVARECTALTDKLIELIIA</sequence>
<protein>
    <recommendedName>
        <fullName evidence="5">Ras-GAP domain-containing protein</fullName>
    </recommendedName>
</protein>
<dbReference type="SUPFAM" id="SSF48350">
    <property type="entry name" value="GTPase activation domain, GAP"/>
    <property type="match status" value="1"/>
</dbReference>
<evidence type="ECO:0000256" key="4">
    <source>
        <dbReference type="SAM" id="MobiDB-lite"/>
    </source>
</evidence>
<evidence type="ECO:0000313" key="7">
    <source>
        <dbReference type="Proteomes" id="UP000177798"/>
    </source>
</evidence>
<dbReference type="Gene3D" id="1.10.506.10">
    <property type="entry name" value="GTPase Activation - p120gap, domain 1"/>
    <property type="match status" value="2"/>
</dbReference>
<dbReference type="InterPro" id="IPR039360">
    <property type="entry name" value="Ras_GTPase"/>
</dbReference>
<dbReference type="GO" id="GO:0005096">
    <property type="term" value="F:GTPase activator activity"/>
    <property type="evidence" value="ECO:0007669"/>
    <property type="project" value="UniProtKB-KW"/>
</dbReference>
<feature type="coiled-coil region" evidence="3">
    <location>
        <begin position="1247"/>
        <end position="1274"/>
    </location>
</feature>
<dbReference type="SMART" id="SM00323">
    <property type="entry name" value="RasGAP"/>
    <property type="match status" value="1"/>
</dbReference>
<dbReference type="Gene3D" id="3.40.525.10">
    <property type="entry name" value="CRAL-TRIO lipid binding domain"/>
    <property type="match status" value="1"/>
</dbReference>
<evidence type="ECO:0000313" key="6">
    <source>
        <dbReference type="EMBL" id="APA15577.1"/>
    </source>
</evidence>
<proteinExistence type="predicted"/>
<feature type="region of interest" description="Disordered" evidence="4">
    <location>
        <begin position="117"/>
        <end position="139"/>
    </location>
</feature>
<dbReference type="GO" id="GO:0007165">
    <property type="term" value="P:signal transduction"/>
    <property type="evidence" value="ECO:0007669"/>
    <property type="project" value="UniProtKB-ARBA"/>
</dbReference>
<dbReference type="CDD" id="cd05392">
    <property type="entry name" value="RasGAP_Neurofibromin_like"/>
    <property type="match status" value="1"/>
</dbReference>
<dbReference type="Pfam" id="PF21877">
    <property type="entry name" value="PH_NF1"/>
    <property type="match status" value="1"/>
</dbReference>